<organism evidence="5">
    <name type="scientific">Culex pipiens</name>
    <name type="common">House mosquito</name>
    <dbReference type="NCBI Taxonomy" id="7175"/>
    <lineage>
        <taxon>Eukaryota</taxon>
        <taxon>Metazoa</taxon>
        <taxon>Ecdysozoa</taxon>
        <taxon>Arthropoda</taxon>
        <taxon>Hexapoda</taxon>
        <taxon>Insecta</taxon>
        <taxon>Pterygota</taxon>
        <taxon>Neoptera</taxon>
        <taxon>Endopterygota</taxon>
        <taxon>Diptera</taxon>
        <taxon>Nematocera</taxon>
        <taxon>Culicoidea</taxon>
        <taxon>Culicidae</taxon>
        <taxon>Culicinae</taxon>
        <taxon>Culicini</taxon>
        <taxon>Culex</taxon>
        <taxon>Culex</taxon>
    </lineage>
</organism>
<dbReference type="InterPro" id="IPR003591">
    <property type="entry name" value="Leu-rich_rpt_typical-subtyp"/>
</dbReference>
<feature type="chain" id="PRO_5034286421" evidence="4">
    <location>
        <begin position="22"/>
        <end position="459"/>
    </location>
</feature>
<keyword evidence="2" id="KW-0677">Repeat</keyword>
<dbReference type="Gene3D" id="3.80.10.10">
    <property type="entry name" value="Ribonuclease Inhibitor"/>
    <property type="match status" value="1"/>
</dbReference>
<evidence type="ECO:0000256" key="3">
    <source>
        <dbReference type="SAM" id="Coils"/>
    </source>
</evidence>
<dbReference type="AlphaFoldDB" id="A0A8D8CHJ3"/>
<protein>
    <submittedName>
        <fullName evidence="5">Nischarin</fullName>
    </submittedName>
</protein>
<reference evidence="5" key="1">
    <citation type="submission" date="2021-05" db="EMBL/GenBank/DDBJ databases">
        <authorList>
            <person name="Alioto T."/>
            <person name="Alioto T."/>
            <person name="Gomez Garrido J."/>
        </authorList>
    </citation>
    <scope>NUCLEOTIDE SEQUENCE</scope>
</reference>
<keyword evidence="4" id="KW-0732">Signal</keyword>
<evidence type="ECO:0000256" key="1">
    <source>
        <dbReference type="ARBA" id="ARBA00022614"/>
    </source>
</evidence>
<dbReference type="PANTHER" id="PTHR24366">
    <property type="entry name" value="IG(IMMUNOGLOBULIN) AND LRR(LEUCINE RICH REPEAT) DOMAINS"/>
    <property type="match status" value="1"/>
</dbReference>
<sequence length="459" mass="53702">MNRNFFIYWTFVLCLVVEGYAVNYTCTANPDGFCIFQGVRITSVEEANDVDLRAPSYDLTRIKFRESEMFVLPSRIYSTFPQILELRVWWQSLHSIHIPSNLLHLDAERNRINTISYDTSTVPMLKKLELGHNRLKSIENISYFENLEFLDLSHNDIRSIDLVLFQRLKHLRVLDLAANNMAIVKNSMEHKLESLAVLHLNDNRLSYLDINVLRQFPNIEKLDLFNNQLMYMEFENMRSMFPKLSIANIYGNDWNCENLAEMIIYFKKINILEYKLYSVLKCRERAVDGICCSEGKALTILKKSNQYFSNYVNELNLHSQHIMQEMKQSKQEIRKLIEHENMTQASLKAFSDDMSAIRNRIESIAAITDANNGSSTAIPRQTKKHEKVDKLVQEILKIKQDHQSLARENQVFKQQIEGYEEMKSIIQELKQENNNLRTKLAKLLDDFHEIKSVKSVPTA</sequence>
<feature type="signal peptide" evidence="4">
    <location>
        <begin position="1"/>
        <end position="21"/>
    </location>
</feature>
<evidence type="ECO:0000313" key="5">
    <source>
        <dbReference type="EMBL" id="CAG6492859.1"/>
    </source>
</evidence>
<evidence type="ECO:0000256" key="4">
    <source>
        <dbReference type="SAM" id="SignalP"/>
    </source>
</evidence>
<dbReference type="Pfam" id="PF13855">
    <property type="entry name" value="LRR_8"/>
    <property type="match status" value="1"/>
</dbReference>
<dbReference type="SMART" id="SM00369">
    <property type="entry name" value="LRR_TYP"/>
    <property type="match status" value="5"/>
</dbReference>
<keyword evidence="3" id="KW-0175">Coiled coil</keyword>
<name>A0A8D8CHJ3_CULPI</name>
<keyword evidence="1" id="KW-0433">Leucine-rich repeat</keyword>
<dbReference type="PANTHER" id="PTHR24366:SF96">
    <property type="entry name" value="LEUCINE RICH REPEAT CONTAINING 53"/>
    <property type="match status" value="1"/>
</dbReference>
<evidence type="ECO:0000256" key="2">
    <source>
        <dbReference type="ARBA" id="ARBA00022737"/>
    </source>
</evidence>
<dbReference type="EMBL" id="HBUE01122086">
    <property type="protein sequence ID" value="CAG6492859.1"/>
    <property type="molecule type" value="Transcribed_RNA"/>
</dbReference>
<dbReference type="InterPro" id="IPR001611">
    <property type="entry name" value="Leu-rich_rpt"/>
</dbReference>
<proteinExistence type="predicted"/>
<accession>A0A8D8CHJ3</accession>
<dbReference type="SUPFAM" id="SSF52058">
    <property type="entry name" value="L domain-like"/>
    <property type="match status" value="1"/>
</dbReference>
<dbReference type="InterPro" id="IPR032675">
    <property type="entry name" value="LRR_dom_sf"/>
</dbReference>
<dbReference type="PROSITE" id="PS51450">
    <property type="entry name" value="LRR"/>
    <property type="match status" value="2"/>
</dbReference>
<dbReference type="SMART" id="SM00365">
    <property type="entry name" value="LRR_SD22"/>
    <property type="match status" value="4"/>
</dbReference>
<feature type="coiled-coil region" evidence="3">
    <location>
        <begin position="388"/>
        <end position="446"/>
    </location>
</feature>